<dbReference type="InParanoid" id="A0A2V0PCK1"/>
<feature type="region of interest" description="Disordered" evidence="1">
    <location>
        <begin position="624"/>
        <end position="643"/>
    </location>
</feature>
<dbReference type="PANTHER" id="PTHR13244">
    <property type="entry name" value="ZINC FINGER MYND DOMAIN CONTAINING PROTEIN 10"/>
    <property type="match status" value="1"/>
</dbReference>
<name>A0A2V0PCK1_9CHLO</name>
<evidence type="ECO:0000256" key="1">
    <source>
        <dbReference type="SAM" id="MobiDB-lite"/>
    </source>
</evidence>
<evidence type="ECO:0008006" key="4">
    <source>
        <dbReference type="Google" id="ProtNLM"/>
    </source>
</evidence>
<organism evidence="2 3">
    <name type="scientific">Raphidocelis subcapitata</name>
    <dbReference type="NCBI Taxonomy" id="307507"/>
    <lineage>
        <taxon>Eukaryota</taxon>
        <taxon>Viridiplantae</taxon>
        <taxon>Chlorophyta</taxon>
        <taxon>core chlorophytes</taxon>
        <taxon>Chlorophyceae</taxon>
        <taxon>CS clade</taxon>
        <taxon>Sphaeropleales</taxon>
        <taxon>Selenastraceae</taxon>
        <taxon>Raphidocelis</taxon>
    </lineage>
</organism>
<sequence>MSDLDRLLSRASGLAGEAAAVMGAGLLTATEAERIIEGLQALKIEDYGSPKFLEQHDAIVQLDLQAHQNAAAHADEFVLEALVSRAKMDTLVHSLLVAETWRERLYPLLREHLARNVDSVICWSLLFQETALANLLEVALFHRRACEAASEDALLELVDWACRKLAHLNSDAHQHAAASMRERTAAQLLAASPEEELDERAADVAWGAALCGLTIARYLTEHVASLPLAVTARLVSANDTVMALLPLVDRPPWARHNKGQLEKFIDGRWQAVAPVDRLKLTQADGQVWLALHNLLLDPACRAKYDPDEFRRAALQRLRPHLHDALLDQLPPLKALQRLLDGMAVGCDTHWGDQGGGGVGGGGARHSARLILEQVPGLRKAIVHGRDWRALARDARERWFGSGARQLARERAERMLKSFEFMCDLEPERGGGGGEGAGARGGPSTAAAASAAAASAASAPAADGGEASAAVRIECWRSVRKGLYERWSEFDFGINADLPPEAVTVTGEAGASVCGSRWRLSSGDAGLARALPSDGKIVVRFQGRRAEALLQLPSIAVRSQSDAPEALWLTVGLLATDGLALQLRLKRAAKPAERDPVMGAWCAYQAVGGAVTTRVAAAAGAEAGAGRGASGPAAGQPGPRACPPDLVRSQGHRVKALLRLPSIAVRSQSDAPEALWLTPAERDPVMGAWCAYQAVGGAVTTRVAAAAGAEAGAGRGASGPAAVSCDRL</sequence>
<reference evidence="2 3" key="1">
    <citation type="journal article" date="2018" name="Sci. Rep.">
        <title>Raphidocelis subcapitata (=Pseudokirchneriella subcapitata) provides an insight into genome evolution and environmental adaptations in the Sphaeropleales.</title>
        <authorList>
            <person name="Suzuki S."/>
            <person name="Yamaguchi H."/>
            <person name="Nakajima N."/>
            <person name="Kawachi M."/>
        </authorList>
    </citation>
    <scope>NUCLEOTIDE SEQUENCE [LARGE SCALE GENOMIC DNA]</scope>
    <source>
        <strain evidence="2 3">NIES-35</strain>
    </source>
</reference>
<dbReference type="GO" id="GO:0005737">
    <property type="term" value="C:cytoplasm"/>
    <property type="evidence" value="ECO:0007669"/>
    <property type="project" value="TreeGrafter"/>
</dbReference>
<dbReference type="OrthoDB" id="432970at2759"/>
<feature type="compositionally biased region" description="Low complexity" evidence="1">
    <location>
        <begin position="629"/>
        <end position="638"/>
    </location>
</feature>
<dbReference type="AlphaFoldDB" id="A0A2V0PCK1"/>
<gene>
    <name evidence="2" type="ORF">Rsub_08592</name>
</gene>
<accession>A0A2V0PCK1</accession>
<proteinExistence type="predicted"/>
<protein>
    <recommendedName>
        <fullName evidence="4">Zinc finger MYND domain-containing protein</fullName>
    </recommendedName>
</protein>
<evidence type="ECO:0000313" key="3">
    <source>
        <dbReference type="Proteomes" id="UP000247498"/>
    </source>
</evidence>
<evidence type="ECO:0000313" key="2">
    <source>
        <dbReference type="EMBL" id="GBF95610.1"/>
    </source>
</evidence>
<dbReference type="PANTHER" id="PTHR13244:SF7">
    <property type="entry name" value="ZINC FINGER MYND DOMAIN-CONTAINING PROTEIN 10"/>
    <property type="match status" value="1"/>
</dbReference>
<comment type="caution">
    <text evidence="2">The sequence shown here is derived from an EMBL/GenBank/DDBJ whole genome shotgun (WGS) entry which is preliminary data.</text>
</comment>
<dbReference type="STRING" id="307507.A0A2V0PCK1"/>
<dbReference type="Proteomes" id="UP000247498">
    <property type="component" value="Unassembled WGS sequence"/>
</dbReference>
<dbReference type="InterPro" id="IPR052298">
    <property type="entry name" value="ZMYND10"/>
</dbReference>
<dbReference type="EMBL" id="BDRX01000068">
    <property type="protein sequence ID" value="GBF95610.1"/>
    <property type="molecule type" value="Genomic_DNA"/>
</dbReference>
<keyword evidence="3" id="KW-1185">Reference proteome</keyword>